<dbReference type="RefSeq" id="WP_083088610.1">
    <property type="nucleotide sequence ID" value="NZ_AP022583.1"/>
</dbReference>
<keyword evidence="2" id="KW-1133">Transmembrane helix</keyword>
<dbReference type="OrthoDB" id="4485830at2"/>
<dbReference type="AlphaFoldDB" id="A0A7I7PE66"/>
<proteinExistence type="predicted"/>
<evidence type="ECO:0000256" key="2">
    <source>
        <dbReference type="SAM" id="Phobius"/>
    </source>
</evidence>
<gene>
    <name evidence="4" type="ORF">BST37_15245</name>
    <name evidence="3" type="ORF">MNVI_21430</name>
</gene>
<accession>A0A7I7PE66</accession>
<evidence type="ECO:0000313" key="4">
    <source>
        <dbReference type="EMBL" id="ORB12749.1"/>
    </source>
</evidence>
<feature type="region of interest" description="Disordered" evidence="1">
    <location>
        <begin position="122"/>
        <end position="142"/>
    </location>
</feature>
<organism evidence="3 6">
    <name type="scientific">Mycobacterium noviomagense</name>
    <dbReference type="NCBI Taxonomy" id="459858"/>
    <lineage>
        <taxon>Bacteria</taxon>
        <taxon>Bacillati</taxon>
        <taxon>Actinomycetota</taxon>
        <taxon>Actinomycetes</taxon>
        <taxon>Mycobacteriales</taxon>
        <taxon>Mycobacteriaceae</taxon>
        <taxon>Mycobacterium</taxon>
    </lineage>
</organism>
<evidence type="ECO:0000313" key="3">
    <source>
        <dbReference type="EMBL" id="BBY06825.1"/>
    </source>
</evidence>
<protein>
    <submittedName>
        <fullName evidence="3">Membrane protein</fullName>
    </submittedName>
</protein>
<dbReference type="EMBL" id="MVIC01000030">
    <property type="protein sequence ID" value="ORB12749.1"/>
    <property type="molecule type" value="Genomic_DNA"/>
</dbReference>
<dbReference type="Gene3D" id="3.10.450.50">
    <property type="match status" value="1"/>
</dbReference>
<dbReference type="Proteomes" id="UP000466894">
    <property type="component" value="Chromosome"/>
</dbReference>
<feature type="compositionally biased region" description="Polar residues" evidence="1">
    <location>
        <begin position="67"/>
        <end position="84"/>
    </location>
</feature>
<name>A0A7I7PE66_9MYCO</name>
<feature type="transmembrane region" description="Helical" evidence="2">
    <location>
        <begin position="156"/>
        <end position="180"/>
    </location>
</feature>
<dbReference type="SUPFAM" id="SSF54427">
    <property type="entry name" value="NTF2-like"/>
    <property type="match status" value="1"/>
</dbReference>
<keyword evidence="2" id="KW-0812">Transmembrane</keyword>
<keyword evidence="5" id="KW-1185">Reference proteome</keyword>
<keyword evidence="2" id="KW-0472">Membrane</keyword>
<dbReference type="KEGG" id="mnv:MNVI_21430"/>
<evidence type="ECO:0000313" key="6">
    <source>
        <dbReference type="Proteomes" id="UP000466894"/>
    </source>
</evidence>
<reference evidence="3 6" key="2">
    <citation type="journal article" date="2019" name="Emerg. Microbes Infect.">
        <title>Comprehensive subspecies identification of 175 nontuberculous mycobacteria species based on 7547 genomic profiles.</title>
        <authorList>
            <person name="Matsumoto Y."/>
            <person name="Kinjo T."/>
            <person name="Motooka D."/>
            <person name="Nabeya D."/>
            <person name="Jung N."/>
            <person name="Uechi K."/>
            <person name="Horii T."/>
            <person name="Iida T."/>
            <person name="Fujita J."/>
            <person name="Nakamura S."/>
        </authorList>
    </citation>
    <scope>NUCLEOTIDE SEQUENCE [LARGE SCALE GENOMIC DNA]</scope>
    <source>
        <strain evidence="3 6">JCM 16367</strain>
    </source>
</reference>
<evidence type="ECO:0000313" key="5">
    <source>
        <dbReference type="Proteomes" id="UP000192374"/>
    </source>
</evidence>
<dbReference type="EMBL" id="AP022583">
    <property type="protein sequence ID" value="BBY06825.1"/>
    <property type="molecule type" value="Genomic_DNA"/>
</dbReference>
<sequence>MPNPPGPDRNDASNAAGLEPEAVDDGGADRVASESDPVEEQTAASEADDVTEAYPRAGSDVEPATEVMSQPGQESPGQAAQSQRQRGERRFTAPGFDAKETVVMDTAAEPATEVFRAREHQSKAAAPLNVPPKTATPQLIPPRLGAKLRPSTQRSWGWVLALILIILALSAVAVLGTVLLTRSKHHKASQEEQVRTTIQNFDVAVQTGDLSILRSITCGSERDGYVNYDEQAWHDTYRKVAAAKQFPVVASIDQVVVNGEHAEANVTAFMANAPQVRSTRSFDLQFRDDQWKICQSSSS</sequence>
<reference evidence="4 5" key="1">
    <citation type="submission" date="2017-02" db="EMBL/GenBank/DDBJ databases">
        <title>The new phylogeny of genus Mycobacterium.</title>
        <authorList>
            <person name="Tortoli E."/>
            <person name="Trovato A."/>
            <person name="Cirillo D.M."/>
        </authorList>
    </citation>
    <scope>NUCLEOTIDE SEQUENCE [LARGE SCALE GENOMIC DNA]</scope>
    <source>
        <strain evidence="4 5">DSM 45145</strain>
    </source>
</reference>
<evidence type="ECO:0000256" key="1">
    <source>
        <dbReference type="SAM" id="MobiDB-lite"/>
    </source>
</evidence>
<feature type="region of interest" description="Disordered" evidence="1">
    <location>
        <begin position="1"/>
        <end position="97"/>
    </location>
</feature>
<feature type="compositionally biased region" description="Basic and acidic residues" evidence="1">
    <location>
        <begin position="85"/>
        <end position="97"/>
    </location>
</feature>
<dbReference type="Proteomes" id="UP000192374">
    <property type="component" value="Unassembled WGS sequence"/>
</dbReference>
<dbReference type="InterPro" id="IPR032710">
    <property type="entry name" value="NTF2-like_dom_sf"/>
</dbReference>
<reference evidence="3" key="3">
    <citation type="submission" date="2020-02" db="EMBL/GenBank/DDBJ databases">
        <authorList>
            <person name="Matsumoto Y."/>
            <person name="Motooka D."/>
            <person name="Nakamura S."/>
        </authorList>
    </citation>
    <scope>NUCLEOTIDE SEQUENCE</scope>
    <source>
        <strain evidence="3">JCM 16367</strain>
    </source>
</reference>